<keyword evidence="1" id="KW-0812">Transmembrane</keyword>
<keyword evidence="1" id="KW-0472">Membrane</keyword>
<keyword evidence="1" id="KW-1133">Transmembrane helix</keyword>
<protein>
    <submittedName>
        <fullName evidence="2">Uncharacterized protein</fullName>
    </submittedName>
</protein>
<dbReference type="Proteomes" id="UP000034531">
    <property type="component" value="Unassembled WGS sequence"/>
</dbReference>
<evidence type="ECO:0000256" key="1">
    <source>
        <dbReference type="SAM" id="Phobius"/>
    </source>
</evidence>
<sequence length="817" mass="90090">MDKPAPKADPKNQILVTDTDTFLGSEIAKSLLFAGFSVWGVGNSPLTTDLLSKKEFTLCEVDFSQPLPSYLPKFANIFFLGFLKNRNLTALGDPNFSPQIRNLLANSSEGQRIFVLLPIFADADLLKKRITANNPNRDIDFILTGDVYGPGMPLAHHNRHLASNLLADLIWQAAKGDKIILKNEGLDMIYPTFIADATFAISKLALKKSEKKVHFVISDEPMTALSASYAIQHALTMTSGKNIDLFFEGPEPVEKPQEPKAADISNLEFEPKQKLEEGLKITFADLGKRELVAVTKPQFYLGQDQHGIQKPPKTNLISSETDYGKRERTNFFKLRIFQFFPKKRFKSALVLLVVLAVLILTKTAFDIYMGISNLKSARKEALLGNFSKSHDLAKGASKYFGTAASEVKAVSYPIKFIFPQKTQGATLILNGASFGADALSEFAQGSGELAKDLKQITSKDSKAENLDFESASASFSRAHFNAARGAAFFDEAQKAGLSTSRIAKAKESFVLLGSLAKSSLEVVNLASDFTGRGQAKTYLVLFQNNTELRPGGGFIGNLGLLKFEEGDFEVNANLARDFFKKETGADVDGVIAMDLTFVQNLLKVTGPVKLSDYNEEITADNLFEKGEYYSEVNFFPGSTQKRDFFGALTRALITKILEDIAKIGEDSKASGDSHFMEVASVVKEALARKHIMMTFDDANLSAFAKAKGWNHPLPPASYDPSADLGETRDFLALLEANLGANKVNRVLGRKVDYEVNVGRDGDLVAKLTIDYTNNSQAETWPVGKYVNYLRVYVPKDAELLEYKNAVQKIEEVLMKRK</sequence>
<reference evidence="2 3" key="1">
    <citation type="journal article" date="2015" name="Nature">
        <title>rRNA introns, odd ribosomes, and small enigmatic genomes across a large radiation of phyla.</title>
        <authorList>
            <person name="Brown C.T."/>
            <person name="Hug L.A."/>
            <person name="Thomas B.C."/>
            <person name="Sharon I."/>
            <person name="Castelle C.J."/>
            <person name="Singh A."/>
            <person name="Wilkins M.J."/>
            <person name="Williams K.H."/>
            <person name="Banfield J.F."/>
        </authorList>
    </citation>
    <scope>NUCLEOTIDE SEQUENCE [LARGE SCALE GENOMIC DNA]</scope>
</reference>
<feature type="transmembrane region" description="Helical" evidence="1">
    <location>
        <begin position="348"/>
        <end position="371"/>
    </location>
</feature>
<proteinExistence type="predicted"/>
<comment type="caution">
    <text evidence="2">The sequence shown here is derived from an EMBL/GenBank/DDBJ whole genome shotgun (WGS) entry which is preliminary data.</text>
</comment>
<evidence type="ECO:0000313" key="2">
    <source>
        <dbReference type="EMBL" id="KKR49375.1"/>
    </source>
</evidence>
<evidence type="ECO:0000313" key="3">
    <source>
        <dbReference type="Proteomes" id="UP000034531"/>
    </source>
</evidence>
<dbReference type="Pfam" id="PF13196">
    <property type="entry name" value="DUF4012"/>
    <property type="match status" value="1"/>
</dbReference>
<organism evidence="2 3">
    <name type="scientific">Candidatus Curtissbacteria bacterium GW2011_GWA1_40_16</name>
    <dbReference type="NCBI Taxonomy" id="1618405"/>
    <lineage>
        <taxon>Bacteria</taxon>
        <taxon>Candidatus Curtissiibacteriota</taxon>
    </lineage>
</organism>
<accession>A0A0G0TQP1</accession>
<gene>
    <name evidence="2" type="ORF">UT84_C0030G0002</name>
</gene>
<dbReference type="Gene3D" id="3.40.50.720">
    <property type="entry name" value="NAD(P)-binding Rossmann-like Domain"/>
    <property type="match status" value="1"/>
</dbReference>
<dbReference type="EMBL" id="LBYI01000030">
    <property type="protein sequence ID" value="KKR49375.1"/>
    <property type="molecule type" value="Genomic_DNA"/>
</dbReference>
<name>A0A0G0TQP1_9BACT</name>
<dbReference type="InterPro" id="IPR025101">
    <property type="entry name" value="DUF4012"/>
</dbReference>
<dbReference type="AlphaFoldDB" id="A0A0G0TQP1"/>